<name>A0ABU2L837_9ACTN</name>
<dbReference type="EC" id="3.1.3.16" evidence="4"/>
<proteinExistence type="predicted"/>
<gene>
    <name evidence="4" type="ORF">RM780_10405</name>
</gene>
<keyword evidence="5" id="KW-1185">Reference proteome</keyword>
<sequence>MRRSAEWWPGGRAYPLVPALLIVSGFVVDLFISSNISLTPLYVAAPLLSAPVLSLRATALYGLAAVAAVVFHLPWRMGVSWEEGGLRTGTVVLISLLALVINRLVAHRDERIASAQNVAETVQRAVVPEPPDRAGTLRVAARYRAAQRDTLVGGDLYAVRETPHGVRAVVGDVRGKGLTATEAVAVLLGAFREAAQQEVDLERVATRMEEALVRERRSRDNLDPVEGFTTAVLMEVPDGAPTRLRLINRGHPPPVLLGPGGEARFLSGRQAALPLGLGDLVPGPELLFTADFPSGSHLFLYTDGVSEARDPEGTFFDPVRCLEGHIFPGPTALVDHLVNDVVAHTQGRLKDDMALLDVYHPVPEAETALRHPSTGVRGP</sequence>
<dbReference type="Gene3D" id="3.60.40.10">
    <property type="entry name" value="PPM-type phosphatase domain"/>
    <property type="match status" value="1"/>
</dbReference>
<protein>
    <submittedName>
        <fullName evidence="4">PP2C family protein-serine/threonine phosphatase</fullName>
        <ecNumber evidence="4">3.1.3.16</ecNumber>
    </submittedName>
</protein>
<dbReference type="GO" id="GO:0004722">
    <property type="term" value="F:protein serine/threonine phosphatase activity"/>
    <property type="evidence" value="ECO:0007669"/>
    <property type="project" value="UniProtKB-EC"/>
</dbReference>
<evidence type="ECO:0000313" key="4">
    <source>
        <dbReference type="EMBL" id="MDT0307373.1"/>
    </source>
</evidence>
<feature type="transmembrane region" description="Helical" evidence="2">
    <location>
        <begin position="53"/>
        <end position="73"/>
    </location>
</feature>
<dbReference type="InterPro" id="IPR001932">
    <property type="entry name" value="PPM-type_phosphatase-like_dom"/>
</dbReference>
<evidence type="ECO:0000313" key="5">
    <source>
        <dbReference type="Proteomes" id="UP001183388"/>
    </source>
</evidence>
<dbReference type="InterPro" id="IPR036457">
    <property type="entry name" value="PPM-type-like_dom_sf"/>
</dbReference>
<evidence type="ECO:0000259" key="3">
    <source>
        <dbReference type="SMART" id="SM00331"/>
    </source>
</evidence>
<comment type="caution">
    <text evidence="4">The sequence shown here is derived from an EMBL/GenBank/DDBJ whole genome shotgun (WGS) entry which is preliminary data.</text>
</comment>
<organism evidence="4 5">
    <name type="scientific">Streptomyces boetiae</name>
    <dbReference type="NCBI Taxonomy" id="3075541"/>
    <lineage>
        <taxon>Bacteria</taxon>
        <taxon>Bacillati</taxon>
        <taxon>Actinomycetota</taxon>
        <taxon>Actinomycetes</taxon>
        <taxon>Kitasatosporales</taxon>
        <taxon>Streptomycetaceae</taxon>
        <taxon>Streptomyces</taxon>
    </lineage>
</organism>
<evidence type="ECO:0000256" key="2">
    <source>
        <dbReference type="SAM" id="Phobius"/>
    </source>
</evidence>
<accession>A0ABU2L837</accession>
<keyword evidence="2" id="KW-1133">Transmembrane helix</keyword>
<dbReference type="SUPFAM" id="SSF81606">
    <property type="entry name" value="PP2C-like"/>
    <property type="match status" value="1"/>
</dbReference>
<evidence type="ECO:0000256" key="1">
    <source>
        <dbReference type="ARBA" id="ARBA00022801"/>
    </source>
</evidence>
<keyword evidence="2" id="KW-0812">Transmembrane</keyword>
<keyword evidence="1 4" id="KW-0378">Hydrolase</keyword>
<dbReference type="InterPro" id="IPR052016">
    <property type="entry name" value="Bact_Sigma-Reg"/>
</dbReference>
<dbReference type="PANTHER" id="PTHR43156">
    <property type="entry name" value="STAGE II SPORULATION PROTEIN E-RELATED"/>
    <property type="match status" value="1"/>
</dbReference>
<feature type="domain" description="PPM-type phosphatase" evidence="3">
    <location>
        <begin position="137"/>
        <end position="360"/>
    </location>
</feature>
<dbReference type="SMART" id="SM00331">
    <property type="entry name" value="PP2C_SIG"/>
    <property type="match status" value="1"/>
</dbReference>
<reference evidence="5" key="1">
    <citation type="submission" date="2023-07" db="EMBL/GenBank/DDBJ databases">
        <title>30 novel species of actinomycetes from the DSMZ collection.</title>
        <authorList>
            <person name="Nouioui I."/>
        </authorList>
    </citation>
    <scope>NUCLEOTIDE SEQUENCE [LARGE SCALE GENOMIC DNA]</scope>
    <source>
        <strain evidence="5">DSM 44917</strain>
    </source>
</reference>
<feature type="transmembrane region" description="Helical" evidence="2">
    <location>
        <begin position="85"/>
        <end position="105"/>
    </location>
</feature>
<dbReference type="Proteomes" id="UP001183388">
    <property type="component" value="Unassembled WGS sequence"/>
</dbReference>
<dbReference type="EMBL" id="JAVREN010000011">
    <property type="protein sequence ID" value="MDT0307373.1"/>
    <property type="molecule type" value="Genomic_DNA"/>
</dbReference>
<feature type="transmembrane region" description="Helical" evidence="2">
    <location>
        <begin position="12"/>
        <end position="32"/>
    </location>
</feature>
<keyword evidence="2" id="KW-0472">Membrane</keyword>
<dbReference type="RefSeq" id="WP_311630318.1">
    <property type="nucleotide sequence ID" value="NZ_JAVREN010000011.1"/>
</dbReference>
<dbReference type="Pfam" id="PF07228">
    <property type="entry name" value="SpoIIE"/>
    <property type="match status" value="1"/>
</dbReference>
<dbReference type="PANTHER" id="PTHR43156:SF2">
    <property type="entry name" value="STAGE II SPORULATION PROTEIN E"/>
    <property type="match status" value="1"/>
</dbReference>